<feature type="transmembrane region" description="Helical" evidence="1">
    <location>
        <begin position="95"/>
        <end position="114"/>
    </location>
</feature>
<proteinExistence type="predicted"/>
<accession>A0AAE3HIZ5</accession>
<feature type="transmembrane region" description="Helical" evidence="1">
    <location>
        <begin position="142"/>
        <end position="163"/>
    </location>
</feature>
<keyword evidence="1" id="KW-1133">Transmembrane helix</keyword>
<feature type="transmembrane region" description="Helical" evidence="1">
    <location>
        <begin position="214"/>
        <end position="233"/>
    </location>
</feature>
<dbReference type="NCBIfam" id="TIGR04370">
    <property type="entry name" value="glyco_rpt_poly"/>
    <property type="match status" value="1"/>
</dbReference>
<reference evidence="2" key="1">
    <citation type="submission" date="2022-07" db="EMBL/GenBank/DDBJ databases">
        <title>Enhanced cultured diversity of the mouse gut microbiota enables custom-made synthetic communities.</title>
        <authorList>
            <person name="Afrizal A."/>
        </authorList>
    </citation>
    <scope>NUCLEOTIDE SEQUENCE</scope>
    <source>
        <strain evidence="2">DSM 28593</strain>
    </source>
</reference>
<keyword evidence="1" id="KW-0472">Membrane</keyword>
<keyword evidence="3" id="KW-1185">Reference proteome</keyword>
<feature type="transmembrane region" description="Helical" evidence="1">
    <location>
        <begin position="29"/>
        <end position="46"/>
    </location>
</feature>
<keyword evidence="1" id="KW-0812">Transmembrane</keyword>
<comment type="caution">
    <text evidence="2">The sequence shown here is derived from an EMBL/GenBank/DDBJ whole genome shotgun (WGS) entry which is preliminary data.</text>
</comment>
<dbReference type="Proteomes" id="UP001205748">
    <property type="component" value="Unassembled WGS sequence"/>
</dbReference>
<feature type="transmembrane region" description="Helical" evidence="1">
    <location>
        <begin position="239"/>
        <end position="257"/>
    </location>
</feature>
<dbReference type="AlphaFoldDB" id="A0AAE3HIZ5"/>
<feature type="transmembrane region" description="Helical" evidence="1">
    <location>
        <begin position="183"/>
        <end position="202"/>
    </location>
</feature>
<name>A0AAE3HIZ5_9FIRM</name>
<dbReference type="InterPro" id="IPR029468">
    <property type="entry name" value="O-ag_pol_Wzy"/>
</dbReference>
<dbReference type="EMBL" id="JANKAS010000018">
    <property type="protein sequence ID" value="MCR1900058.1"/>
    <property type="molecule type" value="Genomic_DNA"/>
</dbReference>
<sequence>MKNLKLLTGILIIVIFLISVLFSENNNMNLSMVLIILSSSMMLFWVKGIVGNYTNMTFFFVAFHILYGISGPINVLWGDGLHRIFSQSYNLEPFILAYSLASIGLVIGIAYFNLLKKRSSDYSIEENALSTIQHKNTSFYKISILFSIIASSFEVINLIRVGGIEILFGGKATYQSLISTLPLTLPSTEIIVLSYTLFGLYLSTADEKKHKRKIINSIMFLIITLPFLSIKMLLGQRGILLTLFVCLFIGITYFKPIRKIKPKIVVIMLVLYLFMSFLFANRSIAFLIVENPSLFIEQAFSKERLLDALNPGSSEFGTTFGNFNEFYNKYNVDFQLELGSSYLEGLVIPIPSFIYPGSKPKQITYVFRDEFFLSEASRGSIAGTGFSSLLEAYMNFHYIGIFIVYAILAFYLQKTDKIYRYRSLYMMLLYLSTISLTISFHRSAFGTVFSSIFLIAVLVFILTKTLKITVKTNQ</sequence>
<evidence type="ECO:0000313" key="3">
    <source>
        <dbReference type="Proteomes" id="UP001205748"/>
    </source>
</evidence>
<feature type="transmembrane region" description="Helical" evidence="1">
    <location>
        <begin position="447"/>
        <end position="466"/>
    </location>
</feature>
<evidence type="ECO:0000256" key="1">
    <source>
        <dbReference type="SAM" id="Phobius"/>
    </source>
</evidence>
<evidence type="ECO:0000313" key="2">
    <source>
        <dbReference type="EMBL" id="MCR1900058.1"/>
    </source>
</evidence>
<gene>
    <name evidence="2" type="ORF">NSA47_13905</name>
</gene>
<feature type="transmembrane region" description="Helical" evidence="1">
    <location>
        <begin position="395"/>
        <end position="412"/>
    </location>
</feature>
<dbReference type="Pfam" id="PF14296">
    <property type="entry name" value="O-ag_pol_Wzy"/>
    <property type="match status" value="1"/>
</dbReference>
<feature type="transmembrane region" description="Helical" evidence="1">
    <location>
        <begin position="424"/>
        <end position="441"/>
    </location>
</feature>
<feature type="transmembrane region" description="Helical" evidence="1">
    <location>
        <begin position="7"/>
        <end position="23"/>
    </location>
</feature>
<dbReference type="RefSeq" id="WP_257532999.1">
    <property type="nucleotide sequence ID" value="NZ_JANKAS010000018.1"/>
</dbReference>
<feature type="transmembrane region" description="Helical" evidence="1">
    <location>
        <begin position="58"/>
        <end position="75"/>
    </location>
</feature>
<protein>
    <submittedName>
        <fullName evidence="2">Oligosaccharide repeat unit polymerase</fullName>
    </submittedName>
</protein>
<organism evidence="2 3">
    <name type="scientific">Irregularibacter muris</name>
    <dbReference type="NCBI Taxonomy" id="1796619"/>
    <lineage>
        <taxon>Bacteria</taxon>
        <taxon>Bacillati</taxon>
        <taxon>Bacillota</taxon>
        <taxon>Clostridia</taxon>
        <taxon>Eubacteriales</taxon>
        <taxon>Eubacteriaceae</taxon>
        <taxon>Irregularibacter</taxon>
    </lineage>
</organism>
<feature type="transmembrane region" description="Helical" evidence="1">
    <location>
        <begin position="264"/>
        <end position="289"/>
    </location>
</feature>